<proteinExistence type="predicted"/>
<name>A0A381RN87_9ZZZZ</name>
<sequence length="292" mass="31477">MGESLDVTFYGVRGSTPCPCDENRRYGGNTSCVVLDVPGGEPILFDLGTGLRFYGVAEPCTEVPFRGTALLSHLHWDHVQGLPFFPPLHCQGSRLDVYGPGEDGRSLEDSFDAFMNPPFFPIRIRDLPGQITFHDATSGSFDVGPARVTVGEVPHVGATFGYRVDWEGVSIAYVSDHQQPVDDPRRVVDSVLELVDGVDLLIHDAQFTPEEFAERPDWGHCTVDYALEVAHQATAGELVLFHHDPAHCDGTIDGLLAAATDRAVGLDVGSVSAAAEGRTVHLSPTSPLAARS</sequence>
<dbReference type="PANTHER" id="PTHR42663">
    <property type="entry name" value="HYDROLASE C777.06C-RELATED-RELATED"/>
    <property type="match status" value="1"/>
</dbReference>
<dbReference type="CDD" id="cd07715">
    <property type="entry name" value="TaR3-like_MBL-fold"/>
    <property type="match status" value="1"/>
</dbReference>
<dbReference type="InterPro" id="IPR001279">
    <property type="entry name" value="Metallo-B-lactamas"/>
</dbReference>
<dbReference type="Pfam" id="PF12706">
    <property type="entry name" value="Lactamase_B_2"/>
    <property type="match status" value="1"/>
</dbReference>
<gene>
    <name evidence="2" type="ORF">METZ01_LOCUS46184</name>
</gene>
<dbReference type="InterPro" id="IPR036866">
    <property type="entry name" value="RibonucZ/Hydroxyglut_hydro"/>
</dbReference>
<dbReference type="SMART" id="SM00849">
    <property type="entry name" value="Lactamase_B"/>
    <property type="match status" value="1"/>
</dbReference>
<dbReference type="AlphaFoldDB" id="A0A381RN87"/>
<feature type="domain" description="Metallo-beta-lactamase" evidence="1">
    <location>
        <begin position="29"/>
        <end position="243"/>
    </location>
</feature>
<protein>
    <recommendedName>
        <fullName evidence="1">Metallo-beta-lactamase domain-containing protein</fullName>
    </recommendedName>
</protein>
<evidence type="ECO:0000313" key="2">
    <source>
        <dbReference type="EMBL" id="SUZ93330.1"/>
    </source>
</evidence>
<dbReference type="EMBL" id="UINC01002137">
    <property type="protein sequence ID" value="SUZ93330.1"/>
    <property type="molecule type" value="Genomic_DNA"/>
</dbReference>
<dbReference type="SUPFAM" id="SSF56281">
    <property type="entry name" value="Metallo-hydrolase/oxidoreductase"/>
    <property type="match status" value="1"/>
</dbReference>
<dbReference type="PANTHER" id="PTHR42663:SF4">
    <property type="entry name" value="SLL1036 PROTEIN"/>
    <property type="match status" value="1"/>
</dbReference>
<accession>A0A381RN87</accession>
<evidence type="ECO:0000259" key="1">
    <source>
        <dbReference type="SMART" id="SM00849"/>
    </source>
</evidence>
<reference evidence="2" key="1">
    <citation type="submission" date="2018-05" db="EMBL/GenBank/DDBJ databases">
        <authorList>
            <person name="Lanie J.A."/>
            <person name="Ng W.-L."/>
            <person name="Kazmierczak K.M."/>
            <person name="Andrzejewski T.M."/>
            <person name="Davidsen T.M."/>
            <person name="Wayne K.J."/>
            <person name="Tettelin H."/>
            <person name="Glass J.I."/>
            <person name="Rusch D."/>
            <person name="Podicherti R."/>
            <person name="Tsui H.-C.T."/>
            <person name="Winkler M.E."/>
        </authorList>
    </citation>
    <scope>NUCLEOTIDE SEQUENCE</scope>
</reference>
<dbReference type="Gene3D" id="3.60.15.10">
    <property type="entry name" value="Ribonuclease Z/Hydroxyacylglutathione hydrolase-like"/>
    <property type="match status" value="1"/>
</dbReference>
<organism evidence="2">
    <name type="scientific">marine metagenome</name>
    <dbReference type="NCBI Taxonomy" id="408172"/>
    <lineage>
        <taxon>unclassified sequences</taxon>
        <taxon>metagenomes</taxon>
        <taxon>ecological metagenomes</taxon>
    </lineage>
</organism>